<dbReference type="FunFam" id="3.30.40.10:FF:000230">
    <property type="entry name" value="RBR-type E3 ubiquitin transferase"/>
    <property type="match status" value="1"/>
</dbReference>
<keyword evidence="9 12" id="KW-0863">Zinc-finger</keyword>
<dbReference type="FunFam" id="1.20.120.1750:FF:000019">
    <property type="entry name" value="RBR-type E3 ubiquitin transferase"/>
    <property type="match status" value="1"/>
</dbReference>
<dbReference type="InterPro" id="IPR044066">
    <property type="entry name" value="TRIAD_supradom"/>
</dbReference>
<dbReference type="AlphaFoldDB" id="A0A443NEG5"/>
<dbReference type="FunFam" id="3.30.420.10:FF:000076">
    <property type="entry name" value="RBR-type E3 ubiquitin transferase"/>
    <property type="match status" value="1"/>
</dbReference>
<proteinExistence type="inferred from homology"/>
<evidence type="ECO:0000259" key="15">
    <source>
        <dbReference type="PROSITE" id="PS51873"/>
    </source>
</evidence>
<comment type="cofactor">
    <cofactor evidence="2">
        <name>Zn(2+)</name>
        <dbReference type="ChEBI" id="CHEBI:29105"/>
    </cofactor>
</comment>
<dbReference type="GO" id="GO:0008270">
    <property type="term" value="F:zinc ion binding"/>
    <property type="evidence" value="ECO:0007669"/>
    <property type="project" value="UniProtKB-KW"/>
</dbReference>
<dbReference type="Gene3D" id="3.30.420.10">
    <property type="entry name" value="Ribonuclease H-like superfamily/Ribonuclease H"/>
    <property type="match status" value="1"/>
</dbReference>
<comment type="caution">
    <text evidence="16">The sequence shown here is derived from an EMBL/GenBank/DDBJ whole genome shotgun (WGS) entry which is preliminary data.</text>
</comment>
<dbReference type="Proteomes" id="UP000283530">
    <property type="component" value="Unassembled WGS sequence"/>
</dbReference>
<evidence type="ECO:0000313" key="17">
    <source>
        <dbReference type="Proteomes" id="UP000283530"/>
    </source>
</evidence>
<dbReference type="SUPFAM" id="SSF57850">
    <property type="entry name" value="RING/U-box"/>
    <property type="match status" value="2"/>
</dbReference>
<keyword evidence="8" id="KW-0677">Repeat</keyword>
<dbReference type="Pfam" id="PF00097">
    <property type="entry name" value="zf-C3HC4"/>
    <property type="match status" value="1"/>
</dbReference>
<evidence type="ECO:0000256" key="3">
    <source>
        <dbReference type="ARBA" id="ARBA00003976"/>
    </source>
</evidence>
<dbReference type="InterPro" id="IPR013083">
    <property type="entry name" value="Znf_RING/FYVE/PHD"/>
</dbReference>
<keyword evidence="6" id="KW-0808">Transferase</keyword>
<evidence type="ECO:0000256" key="7">
    <source>
        <dbReference type="ARBA" id="ARBA00022723"/>
    </source>
</evidence>
<keyword evidence="11" id="KW-0862">Zinc</keyword>
<dbReference type="PROSITE" id="PS51873">
    <property type="entry name" value="TRIAD"/>
    <property type="match status" value="1"/>
</dbReference>
<reference evidence="16 17" key="1">
    <citation type="journal article" date="2019" name="Nat. Plants">
        <title>Stout camphor tree genome fills gaps in understanding of flowering plant genome evolution.</title>
        <authorList>
            <person name="Chaw S.M."/>
            <person name="Liu Y.C."/>
            <person name="Wu Y.W."/>
            <person name="Wang H.Y."/>
            <person name="Lin C.I."/>
            <person name="Wu C.S."/>
            <person name="Ke H.M."/>
            <person name="Chang L.Y."/>
            <person name="Hsu C.Y."/>
            <person name="Yang H.T."/>
            <person name="Sudianto E."/>
            <person name="Hsu M.H."/>
            <person name="Wu K.P."/>
            <person name="Wang L.N."/>
            <person name="Leebens-Mack J.H."/>
            <person name="Tsai I.J."/>
        </authorList>
    </citation>
    <scope>NUCLEOTIDE SEQUENCE [LARGE SCALE GENOMIC DNA]</scope>
    <source>
        <strain evidence="17">cv. Chaw 1501</strain>
        <tissue evidence="16">Young leaves</tissue>
    </source>
</reference>
<dbReference type="InterPro" id="IPR017907">
    <property type="entry name" value="Znf_RING_CS"/>
</dbReference>
<keyword evidence="17" id="KW-1185">Reference proteome</keyword>
<evidence type="ECO:0000256" key="2">
    <source>
        <dbReference type="ARBA" id="ARBA00001947"/>
    </source>
</evidence>
<evidence type="ECO:0000256" key="6">
    <source>
        <dbReference type="ARBA" id="ARBA00022679"/>
    </source>
</evidence>
<dbReference type="GO" id="GO:0004523">
    <property type="term" value="F:RNA-DNA hybrid ribonuclease activity"/>
    <property type="evidence" value="ECO:0007669"/>
    <property type="project" value="InterPro"/>
</dbReference>
<dbReference type="InterPro" id="IPR002867">
    <property type="entry name" value="IBR_dom"/>
</dbReference>
<evidence type="ECO:0000256" key="8">
    <source>
        <dbReference type="ARBA" id="ARBA00022737"/>
    </source>
</evidence>
<name>A0A443NEG5_9MAGN</name>
<dbReference type="InterPro" id="IPR002156">
    <property type="entry name" value="RNaseH_domain"/>
</dbReference>
<keyword evidence="7" id="KW-0479">Metal-binding</keyword>
<evidence type="ECO:0000313" key="16">
    <source>
        <dbReference type="EMBL" id="RWR76920.1"/>
    </source>
</evidence>
<dbReference type="PROSITE" id="PS00518">
    <property type="entry name" value="ZF_RING_1"/>
    <property type="match status" value="1"/>
</dbReference>
<organism evidence="16 17">
    <name type="scientific">Cinnamomum micranthum f. kanehirae</name>
    <dbReference type="NCBI Taxonomy" id="337451"/>
    <lineage>
        <taxon>Eukaryota</taxon>
        <taxon>Viridiplantae</taxon>
        <taxon>Streptophyta</taxon>
        <taxon>Embryophyta</taxon>
        <taxon>Tracheophyta</taxon>
        <taxon>Spermatophyta</taxon>
        <taxon>Magnoliopsida</taxon>
        <taxon>Magnoliidae</taxon>
        <taxon>Laurales</taxon>
        <taxon>Lauraceae</taxon>
        <taxon>Cinnamomum</taxon>
    </lineage>
</organism>
<dbReference type="GO" id="GO:0061630">
    <property type="term" value="F:ubiquitin protein ligase activity"/>
    <property type="evidence" value="ECO:0007669"/>
    <property type="project" value="UniProtKB-EC"/>
</dbReference>
<dbReference type="PANTHER" id="PTHR11685">
    <property type="entry name" value="RBR FAMILY RING FINGER AND IBR DOMAIN-CONTAINING"/>
    <property type="match status" value="1"/>
</dbReference>
<dbReference type="CDD" id="cd22582">
    <property type="entry name" value="BRcat_RBR_unk"/>
    <property type="match status" value="1"/>
</dbReference>
<dbReference type="SMART" id="SM00184">
    <property type="entry name" value="RING"/>
    <property type="match status" value="1"/>
</dbReference>
<dbReference type="EMBL" id="QPKB01000002">
    <property type="protein sequence ID" value="RWR76920.1"/>
    <property type="molecule type" value="Genomic_DNA"/>
</dbReference>
<keyword evidence="10" id="KW-0833">Ubl conjugation pathway</keyword>
<dbReference type="PROSITE" id="PS50089">
    <property type="entry name" value="ZF_RING_2"/>
    <property type="match status" value="1"/>
</dbReference>
<evidence type="ECO:0000256" key="5">
    <source>
        <dbReference type="ARBA" id="ARBA00012251"/>
    </source>
</evidence>
<evidence type="ECO:0000256" key="1">
    <source>
        <dbReference type="ARBA" id="ARBA00001798"/>
    </source>
</evidence>
<comment type="function">
    <text evidence="3">Might act as an E3 ubiquitin-protein ligase, or as part of E3 complex, which accepts ubiquitin from specific E2 ubiquitin-conjugating enzymes and then transfers it to substrates.</text>
</comment>
<evidence type="ECO:0000256" key="11">
    <source>
        <dbReference type="ARBA" id="ARBA00022833"/>
    </source>
</evidence>
<sequence length="592" mass="67543">MDEGEETDLFPISQQHRELMAAEALESDFDLAFQFQLQEAIAASLLYQQPPSSSSSSSSSLLIHHPSLLDPISLNPDSQPDTDDISSIMKLQTLELERVQQERKDREICDAEMRRIASDLKIRAHDHSFAREIDRMADEEWDEFGDDFECPIGGDGACSSSSLASVGEPYRLYFKGLVAYEVKNTRVVSQSAIGVAVCDPRDVPLLQIRKPLMGAEMSRGVVEAKALIEGLNAVLSLGIKNVEVYCHYVPLYNQVTGKWAVKQRKIANLIDQVYPLQRKLEKCQMRLLPRCDLKLASKLAREAIDSLMTRTIESDDKTLKETCTICLEDNDVSQIFVVDGCSHRYCFSCMKQHVEVKLLQGVLPGCPKDGCPTKLNVDSSRKFLPSRLIEIMAQRIKEATIPETDRLYCPYPKCSALMSKREMMLPQEESSSMHQANYRSGLRKCVKCDGLFCLNCKVPWHVNMSCSDYKRFNPHARAEDAKLQSLARQKLWRQCIKCKHMIELSEGCYHMTCRCGYEFCYTCGAEWVSKKATCSCPLWDEENIWYDDDEDSDEYSDDEEREGSDSDEYDEYNPPRRHFLGAFPNFNRIPRN</sequence>
<evidence type="ECO:0000259" key="14">
    <source>
        <dbReference type="PROSITE" id="PS50089"/>
    </source>
</evidence>
<dbReference type="GO" id="GO:0016567">
    <property type="term" value="P:protein ubiquitination"/>
    <property type="evidence" value="ECO:0007669"/>
    <property type="project" value="InterPro"/>
</dbReference>
<dbReference type="SMART" id="SM00647">
    <property type="entry name" value="IBR"/>
    <property type="match status" value="2"/>
</dbReference>
<dbReference type="InterPro" id="IPR012337">
    <property type="entry name" value="RNaseH-like_sf"/>
</dbReference>
<dbReference type="Pfam" id="PF13456">
    <property type="entry name" value="RVT_3"/>
    <property type="match status" value="1"/>
</dbReference>
<evidence type="ECO:0000256" key="10">
    <source>
        <dbReference type="ARBA" id="ARBA00022786"/>
    </source>
</evidence>
<dbReference type="InterPro" id="IPR036397">
    <property type="entry name" value="RNaseH_sf"/>
</dbReference>
<accession>A0A443NEG5</accession>
<dbReference type="OrthoDB" id="9977870at2759"/>
<comment type="catalytic activity">
    <reaction evidence="1">
        <text>[E2 ubiquitin-conjugating enzyme]-S-ubiquitinyl-L-cysteine + [acceptor protein]-L-lysine = [E2 ubiquitin-conjugating enzyme]-L-cysteine + [acceptor protein]-N(6)-ubiquitinyl-L-lysine.</text>
        <dbReference type="EC" id="2.3.2.31"/>
    </reaction>
</comment>
<dbReference type="Gene3D" id="3.30.40.10">
    <property type="entry name" value="Zinc/RING finger domain, C3HC4 (zinc finger)"/>
    <property type="match status" value="1"/>
</dbReference>
<protein>
    <recommendedName>
        <fullName evidence="5">RBR-type E3 ubiquitin transferase</fullName>
        <ecNumber evidence="5">2.3.2.31</ecNumber>
    </recommendedName>
</protein>
<evidence type="ECO:0000256" key="12">
    <source>
        <dbReference type="PROSITE-ProRule" id="PRU00175"/>
    </source>
</evidence>
<feature type="compositionally biased region" description="Acidic residues" evidence="13">
    <location>
        <begin position="548"/>
        <end position="571"/>
    </location>
</feature>
<feature type="region of interest" description="Disordered" evidence="13">
    <location>
        <begin position="548"/>
        <end position="592"/>
    </location>
</feature>
<dbReference type="STRING" id="337451.A0A443NEG5"/>
<dbReference type="Gene3D" id="1.20.120.1750">
    <property type="match status" value="1"/>
</dbReference>
<dbReference type="EC" id="2.3.2.31" evidence="5"/>
<evidence type="ECO:0000256" key="9">
    <source>
        <dbReference type="ARBA" id="ARBA00022771"/>
    </source>
</evidence>
<dbReference type="Pfam" id="PF01485">
    <property type="entry name" value="IBR"/>
    <property type="match status" value="2"/>
</dbReference>
<feature type="domain" description="RING-type" evidence="15">
    <location>
        <begin position="319"/>
        <end position="546"/>
    </location>
</feature>
<feature type="domain" description="RING-type" evidence="14">
    <location>
        <begin position="323"/>
        <end position="369"/>
    </location>
</feature>
<evidence type="ECO:0000256" key="4">
    <source>
        <dbReference type="ARBA" id="ARBA00005884"/>
    </source>
</evidence>
<dbReference type="InterPro" id="IPR001841">
    <property type="entry name" value="Znf_RING"/>
</dbReference>
<evidence type="ECO:0000256" key="13">
    <source>
        <dbReference type="SAM" id="MobiDB-lite"/>
    </source>
</evidence>
<dbReference type="CDD" id="cd22584">
    <property type="entry name" value="Rcat_RBR_unk"/>
    <property type="match status" value="1"/>
</dbReference>
<dbReference type="InterPro" id="IPR018957">
    <property type="entry name" value="Znf_C3HC4_RING-type"/>
</dbReference>
<dbReference type="GO" id="GO:0003676">
    <property type="term" value="F:nucleic acid binding"/>
    <property type="evidence" value="ECO:0007669"/>
    <property type="project" value="InterPro"/>
</dbReference>
<dbReference type="SUPFAM" id="SSF53098">
    <property type="entry name" value="Ribonuclease H-like"/>
    <property type="match status" value="1"/>
</dbReference>
<comment type="similarity">
    <text evidence="4">Belongs to the RBR family. Ariadne subfamily.</text>
</comment>
<gene>
    <name evidence="16" type="ORF">CKAN_00538500</name>
</gene>
<dbReference type="InterPro" id="IPR031127">
    <property type="entry name" value="E3_UB_ligase_RBR"/>
</dbReference>